<comment type="caution">
    <text evidence="1">The sequence shown here is derived from an EMBL/GenBank/DDBJ whole genome shotgun (WGS) entry which is preliminary data.</text>
</comment>
<dbReference type="RefSeq" id="WP_106165849.1">
    <property type="nucleotide sequence ID" value="NZ_JAVKZF010000005.1"/>
</dbReference>
<evidence type="ECO:0008006" key="3">
    <source>
        <dbReference type="Google" id="ProtNLM"/>
    </source>
</evidence>
<name>A0AB37USR8_9CYAN</name>
<proteinExistence type="predicted"/>
<dbReference type="AlphaFoldDB" id="A0AB37USR8"/>
<dbReference type="InterPro" id="IPR053842">
    <property type="entry name" value="NikA-like"/>
</dbReference>
<organism evidence="1 2">
    <name type="scientific">Chroococcidiopsis cubana SAG 39.79</name>
    <dbReference type="NCBI Taxonomy" id="388085"/>
    <lineage>
        <taxon>Bacteria</taxon>
        <taxon>Bacillati</taxon>
        <taxon>Cyanobacteriota</taxon>
        <taxon>Cyanophyceae</taxon>
        <taxon>Chroococcidiopsidales</taxon>
        <taxon>Chroococcidiopsidaceae</taxon>
        <taxon>Chroococcidiopsis</taxon>
    </lineage>
</organism>
<protein>
    <recommendedName>
        <fullName evidence="3">Mobilization protein</fullName>
    </recommendedName>
</protein>
<reference evidence="1 2" key="1">
    <citation type="journal article" date="2019" name="Genome Biol. Evol.">
        <title>Day and night: Metabolic profiles and evolutionary relationships of six axenic non-marine cyanobacteria.</title>
        <authorList>
            <person name="Will S.E."/>
            <person name="Henke P."/>
            <person name="Boedeker C."/>
            <person name="Huang S."/>
            <person name="Brinkmann H."/>
            <person name="Rohde M."/>
            <person name="Jarek M."/>
            <person name="Friedl T."/>
            <person name="Seufert S."/>
            <person name="Schumacher M."/>
            <person name="Overmann J."/>
            <person name="Neumann-Schaal M."/>
            <person name="Petersen J."/>
        </authorList>
    </citation>
    <scope>NUCLEOTIDE SEQUENCE [LARGE SCALE GENOMIC DNA]</scope>
    <source>
        <strain evidence="1 2">SAG 39.79</strain>
    </source>
</reference>
<dbReference type="EMBL" id="RSCK01000001">
    <property type="protein sequence ID" value="RUT14529.1"/>
    <property type="molecule type" value="Genomic_DNA"/>
</dbReference>
<sequence>MGKQKKSNRVTVRFNDDDYTEVKKKAKKSNTTVAEYIERSALRRELPTPPMIDQILVYQNLGKARELIFTIRNTCKLYGDRTVPIAEIMPLLEAIENHIQAAGMEAYGLGKMRNNLETASKNREDVA</sequence>
<evidence type="ECO:0000313" key="1">
    <source>
        <dbReference type="EMBL" id="RUT14529.1"/>
    </source>
</evidence>
<dbReference type="Pfam" id="PF21983">
    <property type="entry name" value="NikA-like"/>
    <property type="match status" value="1"/>
</dbReference>
<dbReference type="Proteomes" id="UP000282574">
    <property type="component" value="Unassembled WGS sequence"/>
</dbReference>
<keyword evidence="2" id="KW-1185">Reference proteome</keyword>
<evidence type="ECO:0000313" key="2">
    <source>
        <dbReference type="Proteomes" id="UP000282574"/>
    </source>
</evidence>
<gene>
    <name evidence="1" type="ORF">DSM107010_00750</name>
</gene>
<accession>A0AB37USR8</accession>